<dbReference type="eggNOG" id="KOG1771">
    <property type="taxonomic scope" value="Eukaryota"/>
</dbReference>
<dbReference type="AlphaFoldDB" id="B8C645"/>
<feature type="transmembrane region" description="Helical" evidence="8">
    <location>
        <begin position="153"/>
        <end position="180"/>
    </location>
</feature>
<dbReference type="Pfam" id="PF03901">
    <property type="entry name" value="Glyco_transf_22"/>
    <property type="match status" value="1"/>
</dbReference>
<feature type="transmembrane region" description="Helical" evidence="8">
    <location>
        <begin position="346"/>
        <end position="368"/>
    </location>
</feature>
<dbReference type="InParanoid" id="B8C645"/>
<keyword evidence="6 8" id="KW-1133">Transmembrane helix</keyword>
<proteinExistence type="inferred from homology"/>
<evidence type="ECO:0000313" key="10">
    <source>
        <dbReference type="Proteomes" id="UP000001449"/>
    </source>
</evidence>
<dbReference type="GO" id="GO:0006506">
    <property type="term" value="P:GPI anchor biosynthetic process"/>
    <property type="evidence" value="ECO:0000318"/>
    <property type="project" value="GO_Central"/>
</dbReference>
<dbReference type="PANTHER" id="PTHR22760:SF4">
    <property type="entry name" value="GPI MANNOSYLTRANSFERASE 3"/>
    <property type="match status" value="1"/>
</dbReference>
<organism evidence="9 10">
    <name type="scientific">Thalassiosira pseudonana</name>
    <name type="common">Marine diatom</name>
    <name type="synonym">Cyclotella nana</name>
    <dbReference type="NCBI Taxonomy" id="35128"/>
    <lineage>
        <taxon>Eukaryota</taxon>
        <taxon>Sar</taxon>
        <taxon>Stramenopiles</taxon>
        <taxon>Ochrophyta</taxon>
        <taxon>Bacillariophyta</taxon>
        <taxon>Coscinodiscophyceae</taxon>
        <taxon>Thalassiosirophycidae</taxon>
        <taxon>Thalassiosirales</taxon>
        <taxon>Thalassiosiraceae</taxon>
        <taxon>Thalassiosira</taxon>
    </lineage>
</organism>
<feature type="transmembrane region" description="Helical" evidence="8">
    <location>
        <begin position="244"/>
        <end position="265"/>
    </location>
</feature>
<dbReference type="EC" id="2.4.1.-" evidence="8"/>
<comment type="subcellular location">
    <subcellularLocation>
        <location evidence="1 8">Endoplasmic reticulum membrane</location>
        <topology evidence="1 8">Multi-pass membrane protein</topology>
    </subcellularLocation>
</comment>
<dbReference type="RefSeq" id="XP_002291512.1">
    <property type="nucleotide sequence ID" value="XM_002291476.1"/>
</dbReference>
<evidence type="ECO:0000256" key="1">
    <source>
        <dbReference type="ARBA" id="ARBA00004477"/>
    </source>
</evidence>
<dbReference type="PANTHER" id="PTHR22760">
    <property type="entry name" value="GLYCOSYLTRANSFERASE"/>
    <property type="match status" value="1"/>
</dbReference>
<reference evidence="9 10" key="2">
    <citation type="journal article" date="2008" name="Nature">
        <title>The Phaeodactylum genome reveals the evolutionary history of diatom genomes.</title>
        <authorList>
            <person name="Bowler C."/>
            <person name="Allen A.E."/>
            <person name="Badger J.H."/>
            <person name="Grimwood J."/>
            <person name="Jabbari K."/>
            <person name="Kuo A."/>
            <person name="Maheswari U."/>
            <person name="Martens C."/>
            <person name="Maumus F."/>
            <person name="Otillar R.P."/>
            <person name="Rayko E."/>
            <person name="Salamov A."/>
            <person name="Vandepoele K."/>
            <person name="Beszteri B."/>
            <person name="Gruber A."/>
            <person name="Heijde M."/>
            <person name="Katinka M."/>
            <person name="Mock T."/>
            <person name="Valentin K."/>
            <person name="Verret F."/>
            <person name="Berges J.A."/>
            <person name="Brownlee C."/>
            <person name="Cadoret J.P."/>
            <person name="Chiovitti A."/>
            <person name="Choi C.J."/>
            <person name="Coesel S."/>
            <person name="De Martino A."/>
            <person name="Detter J.C."/>
            <person name="Durkin C."/>
            <person name="Falciatore A."/>
            <person name="Fournet J."/>
            <person name="Haruta M."/>
            <person name="Huysman M.J."/>
            <person name="Jenkins B.D."/>
            <person name="Jiroutova K."/>
            <person name="Jorgensen R.E."/>
            <person name="Joubert Y."/>
            <person name="Kaplan A."/>
            <person name="Kroger N."/>
            <person name="Kroth P.G."/>
            <person name="La Roche J."/>
            <person name="Lindquist E."/>
            <person name="Lommer M."/>
            <person name="Martin-Jezequel V."/>
            <person name="Lopez P.J."/>
            <person name="Lucas S."/>
            <person name="Mangogna M."/>
            <person name="McGinnis K."/>
            <person name="Medlin L.K."/>
            <person name="Montsant A."/>
            <person name="Oudot-Le Secq M.P."/>
            <person name="Napoli C."/>
            <person name="Obornik M."/>
            <person name="Parker M.S."/>
            <person name="Petit J.L."/>
            <person name="Porcel B.M."/>
            <person name="Poulsen N."/>
            <person name="Robison M."/>
            <person name="Rychlewski L."/>
            <person name="Rynearson T.A."/>
            <person name="Schmutz J."/>
            <person name="Shapiro H."/>
            <person name="Siaut M."/>
            <person name="Stanley M."/>
            <person name="Sussman M.R."/>
            <person name="Taylor A.R."/>
            <person name="Vardi A."/>
            <person name="von Dassow P."/>
            <person name="Vyverman W."/>
            <person name="Willis A."/>
            <person name="Wyrwicz L.S."/>
            <person name="Rokhsar D.S."/>
            <person name="Weissenbach J."/>
            <person name="Armbrust E.V."/>
            <person name="Green B.R."/>
            <person name="Van de Peer Y."/>
            <person name="Grigoriev I.V."/>
        </authorList>
    </citation>
    <scope>NUCLEOTIDE SEQUENCE [LARGE SCALE GENOMIC DNA]</scope>
    <source>
        <strain evidence="9 10">CCMP1335</strain>
    </source>
</reference>
<dbReference type="GO" id="GO:0000026">
    <property type="term" value="F:alpha-1,2-mannosyltransferase activity"/>
    <property type="evidence" value="ECO:0000318"/>
    <property type="project" value="GO_Central"/>
</dbReference>
<evidence type="ECO:0000256" key="4">
    <source>
        <dbReference type="ARBA" id="ARBA00022692"/>
    </source>
</evidence>
<dbReference type="Proteomes" id="UP000001449">
    <property type="component" value="Chromosome 6"/>
</dbReference>
<sequence length="561" mass="63178">MIRTQFDPDEYWQTLEPAYYGQHLYGCALTWEWTRRWTPSSQSSASSPSTPQKQTTIHDTIHSLIEQAMHGPVRSYVSILPTYWYYLGCRYLFRWVELLWPFWALFCSLASWFHGYALSRTYANSFETVCLLVGLFGDPSVRQTFHRPQKKLAFVLGGLSACVRFTTLAAWIPLGLIISFRSGFNYKSMIDTLFGICAMYGAAGVVIGCIIDRYFYGFWAIPLLGNFHFNVVLGNGSLYGTHPAFWYIYAGLPAICGAMLPFFILEVMHRDYTNPNTSGRMILLWIIVPYTLLHSLSAHKEFRFLLPILPLICILVGHAIFQLTNDTDADVDGNNTSKEPDSTKSVPIHLVVVGMILLNVPHLIYLSVIHQRGPIALNQLLASVINEVSRDKTDGLYSVHYLMGCHSAPVYSHLHIPNISVSAWHLDCSPECRSDSEAVCECDAFSADPLSFIKTVYVGRRDINVCIGDDLSSCSGGLGTTETPTFVALMQDDASKIDNQLSSVLGMSHIASIRHTVKYLSWHDRQPCTHSPRCHDVVSLFSLVDIHFDHIEVYQLFPISN</sequence>
<dbReference type="PaxDb" id="35128-Thaps269121"/>
<dbReference type="HOGENOM" id="CLU_486201_0_0_1"/>
<feature type="transmembrane region" description="Helical" evidence="8">
    <location>
        <begin position="192"/>
        <end position="211"/>
    </location>
</feature>
<keyword evidence="5 8" id="KW-0256">Endoplasmic reticulum</keyword>
<reference evidence="9 10" key="1">
    <citation type="journal article" date="2004" name="Science">
        <title>The genome of the diatom Thalassiosira pseudonana: ecology, evolution, and metabolism.</title>
        <authorList>
            <person name="Armbrust E.V."/>
            <person name="Berges J.A."/>
            <person name="Bowler C."/>
            <person name="Green B.R."/>
            <person name="Martinez D."/>
            <person name="Putnam N.H."/>
            <person name="Zhou S."/>
            <person name="Allen A.E."/>
            <person name="Apt K.E."/>
            <person name="Bechner M."/>
            <person name="Brzezinski M.A."/>
            <person name="Chaal B.K."/>
            <person name="Chiovitti A."/>
            <person name="Davis A.K."/>
            <person name="Demarest M.S."/>
            <person name="Detter J.C."/>
            <person name="Glavina T."/>
            <person name="Goodstein D."/>
            <person name="Hadi M.Z."/>
            <person name="Hellsten U."/>
            <person name="Hildebrand M."/>
            <person name="Jenkins B.D."/>
            <person name="Jurka J."/>
            <person name="Kapitonov V.V."/>
            <person name="Kroger N."/>
            <person name="Lau W.W."/>
            <person name="Lane T.W."/>
            <person name="Larimer F.W."/>
            <person name="Lippmeier J.C."/>
            <person name="Lucas S."/>
            <person name="Medina M."/>
            <person name="Montsant A."/>
            <person name="Obornik M."/>
            <person name="Parker M.S."/>
            <person name="Palenik B."/>
            <person name="Pazour G.J."/>
            <person name="Richardson P.M."/>
            <person name="Rynearson T.A."/>
            <person name="Saito M.A."/>
            <person name="Schwartz D.C."/>
            <person name="Thamatrakoln K."/>
            <person name="Valentin K."/>
            <person name="Vardi A."/>
            <person name="Wilkerson F.P."/>
            <person name="Rokhsar D.S."/>
        </authorList>
    </citation>
    <scope>NUCLEOTIDE SEQUENCE [LARGE SCALE GENOMIC DNA]</scope>
    <source>
        <strain evidence="9 10">CCMP1335</strain>
    </source>
</reference>
<feature type="transmembrane region" description="Helical" evidence="8">
    <location>
        <begin position="218"/>
        <end position="238"/>
    </location>
</feature>
<evidence type="ECO:0000313" key="9">
    <source>
        <dbReference type="EMBL" id="EED91619.1"/>
    </source>
</evidence>
<dbReference type="GO" id="GO:0005789">
    <property type="term" value="C:endoplasmic reticulum membrane"/>
    <property type="evidence" value="ECO:0000318"/>
    <property type="project" value="GO_Central"/>
</dbReference>
<keyword evidence="4 8" id="KW-0812">Transmembrane</keyword>
<evidence type="ECO:0000256" key="6">
    <source>
        <dbReference type="ARBA" id="ARBA00022989"/>
    </source>
</evidence>
<gene>
    <name evidence="9" type="ORF">THAPSDRAFT_269121</name>
</gene>
<evidence type="ECO:0000256" key="7">
    <source>
        <dbReference type="ARBA" id="ARBA00023136"/>
    </source>
</evidence>
<dbReference type="OMA" id="HHMVFNN"/>
<keyword evidence="7 8" id="KW-0472">Membrane</keyword>
<protein>
    <recommendedName>
        <fullName evidence="8">Mannosyltransferase</fullName>
        <ecNumber evidence="8">2.4.1.-</ecNumber>
    </recommendedName>
</protein>
<keyword evidence="10" id="KW-1185">Reference proteome</keyword>
<evidence type="ECO:0000256" key="3">
    <source>
        <dbReference type="ARBA" id="ARBA00022679"/>
    </source>
</evidence>
<dbReference type="GeneID" id="7442394"/>
<evidence type="ECO:0000256" key="5">
    <source>
        <dbReference type="ARBA" id="ARBA00022824"/>
    </source>
</evidence>
<keyword evidence="2 8" id="KW-0328">Glycosyltransferase</keyword>
<evidence type="ECO:0000256" key="2">
    <source>
        <dbReference type="ARBA" id="ARBA00022676"/>
    </source>
</evidence>
<feature type="transmembrane region" description="Helical" evidence="8">
    <location>
        <begin position="304"/>
        <end position="325"/>
    </location>
</feature>
<dbReference type="InterPro" id="IPR005599">
    <property type="entry name" value="GPI_mannosylTrfase"/>
</dbReference>
<dbReference type="EMBL" id="CM000643">
    <property type="protein sequence ID" value="EED91619.1"/>
    <property type="molecule type" value="Genomic_DNA"/>
</dbReference>
<dbReference type="STRING" id="35128.B8C645"/>
<keyword evidence="3" id="KW-0808">Transferase</keyword>
<evidence type="ECO:0000256" key="8">
    <source>
        <dbReference type="RuleBase" id="RU363075"/>
    </source>
</evidence>
<dbReference type="KEGG" id="tps:THAPSDRAFT_269121"/>
<feature type="transmembrane region" description="Helical" evidence="8">
    <location>
        <begin position="98"/>
        <end position="116"/>
    </location>
</feature>
<name>B8C645_THAPS</name>
<comment type="similarity">
    <text evidence="8">Belongs to the glycosyltransferase 22 family.</text>
</comment>
<accession>B8C645</accession>